<name>A0A3G2I587_BUCRM</name>
<accession>A0A3G2I587</accession>
<proteinExistence type="predicted"/>
<sequence>MSSNITLVDKLNPTRFNQNDKLKTKIDEIYHESLKNIKNSSEILTQEKKYPISSTKVSINYVENENENSPIDLEEFYRKYLLKFNDFIDMKKKLLLNPLLKVLPIIQSI</sequence>
<protein>
    <submittedName>
        <fullName evidence="1">Uncharacterized protein</fullName>
    </submittedName>
</protein>
<organism evidence="1 2">
    <name type="scientific">Buchnera aphidicola subsp. Rhopalosiphum maidis</name>
    <dbReference type="NCBI Taxonomy" id="118109"/>
    <lineage>
        <taxon>Bacteria</taxon>
        <taxon>Pseudomonadati</taxon>
        <taxon>Pseudomonadota</taxon>
        <taxon>Gammaproteobacteria</taxon>
        <taxon>Enterobacterales</taxon>
        <taxon>Erwiniaceae</taxon>
        <taxon>Buchnera</taxon>
    </lineage>
</organism>
<evidence type="ECO:0000313" key="2">
    <source>
        <dbReference type="Proteomes" id="UP000271533"/>
    </source>
</evidence>
<dbReference type="RefSeq" id="WP_158361019.1">
    <property type="nucleotide sequence ID" value="NZ_CP032759.1"/>
</dbReference>
<dbReference type="AlphaFoldDB" id="A0A3G2I587"/>
<gene>
    <name evidence="1" type="ORF">D8S97_00790</name>
</gene>
<dbReference type="Proteomes" id="UP000271533">
    <property type="component" value="Chromosome"/>
</dbReference>
<dbReference type="OrthoDB" id="6554590at2"/>
<evidence type="ECO:0000313" key="1">
    <source>
        <dbReference type="EMBL" id="AYN24517.1"/>
    </source>
</evidence>
<reference evidence="1 2" key="1">
    <citation type="submission" date="2018-10" db="EMBL/GenBank/DDBJ databases">
        <title>Genome sequence of the corn leaf aphid (Rhopalosiphum maidis Fitch).</title>
        <authorList>
            <person name="Chen W."/>
            <person name="Shakir S."/>
            <person name="Bigham M."/>
            <person name="Fei Z."/>
            <person name="Jander G."/>
        </authorList>
    </citation>
    <scope>NUCLEOTIDE SEQUENCE [LARGE SCALE GENOMIC DNA]</scope>
    <source>
        <strain evidence="1 2">BTI</strain>
    </source>
</reference>
<dbReference type="EMBL" id="CP032759">
    <property type="protein sequence ID" value="AYN24517.1"/>
    <property type="molecule type" value="Genomic_DNA"/>
</dbReference>